<proteinExistence type="predicted"/>
<keyword evidence="3" id="KW-1185">Reference proteome</keyword>
<name>A0A0R2HKN6_9FIRM</name>
<evidence type="ECO:0000313" key="3">
    <source>
        <dbReference type="Proteomes" id="UP000051841"/>
    </source>
</evidence>
<dbReference type="Proteomes" id="UP000051841">
    <property type="component" value="Unassembled WGS sequence"/>
</dbReference>
<feature type="transmembrane region" description="Helical" evidence="1">
    <location>
        <begin position="20"/>
        <end position="45"/>
    </location>
</feature>
<dbReference type="AlphaFoldDB" id="A0A0R2HKN6"/>
<sequence length="57" mass="7123">MLNWKTFFDKRRFYGYTCYIVNRINCLAAIIISDFIYYLFMAIAFDCSYRLRYRECF</sequence>
<reference evidence="2 3" key="1">
    <citation type="journal article" date="2015" name="Genome Announc.">
        <title>Expanding the biotechnology potential of lactobacilli through comparative genomics of 213 strains and associated genera.</title>
        <authorList>
            <person name="Sun Z."/>
            <person name="Harris H.M."/>
            <person name="McCann A."/>
            <person name="Guo C."/>
            <person name="Argimon S."/>
            <person name="Zhang W."/>
            <person name="Yang X."/>
            <person name="Jeffery I.B."/>
            <person name="Cooney J.C."/>
            <person name="Kagawa T.F."/>
            <person name="Liu W."/>
            <person name="Song Y."/>
            <person name="Salvetti E."/>
            <person name="Wrobel A."/>
            <person name="Rasinkangas P."/>
            <person name="Parkhill J."/>
            <person name="Rea M.C."/>
            <person name="O'Sullivan O."/>
            <person name="Ritari J."/>
            <person name="Douillard F.P."/>
            <person name="Paul Ross R."/>
            <person name="Yang R."/>
            <person name="Briner A.E."/>
            <person name="Felis G.E."/>
            <person name="de Vos W.M."/>
            <person name="Barrangou R."/>
            <person name="Klaenhammer T.R."/>
            <person name="Caufield P.W."/>
            <person name="Cui Y."/>
            <person name="Zhang H."/>
            <person name="O'Toole P.W."/>
        </authorList>
    </citation>
    <scope>NUCLEOTIDE SEQUENCE [LARGE SCALE GENOMIC DNA]</scope>
    <source>
        <strain evidence="2 3">DSM 20405</strain>
    </source>
</reference>
<accession>A0A0R2HKN6</accession>
<keyword evidence="1" id="KW-0472">Membrane</keyword>
<evidence type="ECO:0000313" key="2">
    <source>
        <dbReference type="EMBL" id="KRN49994.1"/>
    </source>
</evidence>
<dbReference type="EMBL" id="JQBL01000016">
    <property type="protein sequence ID" value="KRN49994.1"/>
    <property type="molecule type" value="Genomic_DNA"/>
</dbReference>
<evidence type="ECO:0000256" key="1">
    <source>
        <dbReference type="SAM" id="Phobius"/>
    </source>
</evidence>
<keyword evidence="1" id="KW-0812">Transmembrane</keyword>
<protein>
    <submittedName>
        <fullName evidence="2">Uncharacterized protein</fullName>
    </submittedName>
</protein>
<keyword evidence="1" id="KW-1133">Transmembrane helix</keyword>
<organism evidence="2 3">
    <name type="scientific">Kandleria vitulina DSM 20405</name>
    <dbReference type="NCBI Taxonomy" id="1410657"/>
    <lineage>
        <taxon>Bacteria</taxon>
        <taxon>Bacillati</taxon>
        <taxon>Bacillota</taxon>
        <taxon>Erysipelotrichia</taxon>
        <taxon>Erysipelotrichales</taxon>
        <taxon>Coprobacillaceae</taxon>
        <taxon>Kandleria</taxon>
    </lineage>
</organism>
<gene>
    <name evidence="2" type="ORF">IV49_GL000520</name>
</gene>
<comment type="caution">
    <text evidence="2">The sequence shown here is derived from an EMBL/GenBank/DDBJ whole genome shotgun (WGS) entry which is preliminary data.</text>
</comment>